<dbReference type="Proteomes" id="UP000283734">
    <property type="component" value="Unassembled WGS sequence"/>
</dbReference>
<evidence type="ECO:0000256" key="3">
    <source>
        <dbReference type="ARBA" id="ARBA00022989"/>
    </source>
</evidence>
<accession>A0A418Y2K3</accession>
<dbReference type="OrthoDB" id="9814591at2"/>
<comment type="function">
    <text evidence="7">Functions as a peptidoglycan terminase that cleaves nascent peptidoglycan strands endolytically to terminate their elongation.</text>
</comment>
<keyword evidence="3 7" id="KW-1133">Transmembrane helix</keyword>
<dbReference type="HAMAP" id="MF_02065">
    <property type="entry name" value="MltG"/>
    <property type="match status" value="1"/>
</dbReference>
<proteinExistence type="inferred from homology"/>
<comment type="caution">
    <text evidence="8">The sequence shown here is derived from an EMBL/GenBank/DDBJ whole genome shotgun (WGS) entry which is preliminary data.</text>
</comment>
<dbReference type="Gene3D" id="3.30.160.60">
    <property type="entry name" value="Classic Zinc Finger"/>
    <property type="match status" value="1"/>
</dbReference>
<dbReference type="AlphaFoldDB" id="A0A418Y2K3"/>
<dbReference type="PANTHER" id="PTHR30518:SF2">
    <property type="entry name" value="ENDOLYTIC MUREIN TRANSGLYCOSYLASE"/>
    <property type="match status" value="1"/>
</dbReference>
<keyword evidence="1 7" id="KW-1003">Cell membrane</keyword>
<comment type="similarity">
    <text evidence="7">Belongs to the transglycosylase MltG family.</text>
</comment>
<keyword evidence="6 7" id="KW-0961">Cell wall biogenesis/degradation</keyword>
<dbReference type="NCBIfam" id="TIGR00247">
    <property type="entry name" value="endolytic transglycosylase MltG"/>
    <property type="match status" value="1"/>
</dbReference>
<gene>
    <name evidence="7 8" type="primary">mltG</name>
    <name evidence="8" type="ORF">D4A39_02615</name>
</gene>
<dbReference type="PANTHER" id="PTHR30518">
    <property type="entry name" value="ENDOLYTIC MUREIN TRANSGLYCOSYLASE"/>
    <property type="match status" value="1"/>
</dbReference>
<keyword evidence="4 7" id="KW-0472">Membrane</keyword>
<dbReference type="RefSeq" id="WP_119917443.1">
    <property type="nucleotide sequence ID" value="NZ_QYYA01000001.1"/>
</dbReference>
<reference evidence="8 9" key="1">
    <citation type="submission" date="2018-09" db="EMBL/GenBank/DDBJ databases">
        <title>Alcanivorax profundi sp. nov., isolated from 1000 m-depth seawater of the Mariana Trench.</title>
        <authorList>
            <person name="Liu J."/>
        </authorList>
    </citation>
    <scope>NUCLEOTIDE SEQUENCE [LARGE SCALE GENOMIC DNA]</scope>
    <source>
        <strain evidence="8 9">MTEO17</strain>
    </source>
</reference>
<comment type="catalytic activity">
    <reaction evidence="7">
        <text>a peptidoglycan chain = a peptidoglycan chain with N-acetyl-1,6-anhydromuramyl-[peptide] at the reducing end + a peptidoglycan chain with N-acetylglucosamine at the non-reducing end.</text>
        <dbReference type="EC" id="4.2.2.29"/>
    </reaction>
</comment>
<keyword evidence="7" id="KW-0997">Cell inner membrane</keyword>
<sequence>MRKKIRIFGLLVVLLVVAVPLAGAWVSSYLHRPLPVDEPRVVGVEPGEGLSSVLWKLKGEGILGAAQEAEFRRLGARLYSSFTGMDSRLHVGEYQLNPGDSLLALLEKMDRGEVMQRSLTLVEGWNFRELRARLETEDTLTQTLEGLSDQEVMARLGYPDRHPEGWFAPETYFYTRGTSDLTVLKRALERQEAVLEQAWLEREEGLPYETAYDALVMASIVEKETGVPSERAEIAGVFVNRLRKGMRLQTDPTVIYGMGESYQGNIRRSDLRRPTPYNTYVIKGMPPTPIAMPGKDAIVAALHPAKTESLYFVARGDGSHYFSKTLAQHQKAVRDYQLRRREGYRSSPGASQ</sequence>
<evidence type="ECO:0000313" key="9">
    <source>
        <dbReference type="Proteomes" id="UP000283734"/>
    </source>
</evidence>
<keyword evidence="9" id="KW-1185">Reference proteome</keyword>
<organism evidence="8 9">
    <name type="scientific">Alcanivorax profundi</name>
    <dbReference type="NCBI Taxonomy" id="2338368"/>
    <lineage>
        <taxon>Bacteria</taxon>
        <taxon>Pseudomonadati</taxon>
        <taxon>Pseudomonadota</taxon>
        <taxon>Gammaproteobacteria</taxon>
        <taxon>Oceanospirillales</taxon>
        <taxon>Alcanivoracaceae</taxon>
        <taxon>Alcanivorax</taxon>
    </lineage>
</organism>
<dbReference type="CDD" id="cd08010">
    <property type="entry name" value="MltG_like"/>
    <property type="match status" value="1"/>
</dbReference>
<evidence type="ECO:0000256" key="4">
    <source>
        <dbReference type="ARBA" id="ARBA00023136"/>
    </source>
</evidence>
<evidence type="ECO:0000313" key="8">
    <source>
        <dbReference type="EMBL" id="RJG19759.1"/>
    </source>
</evidence>
<evidence type="ECO:0000256" key="2">
    <source>
        <dbReference type="ARBA" id="ARBA00022692"/>
    </source>
</evidence>
<dbReference type="Pfam" id="PF02618">
    <property type="entry name" value="YceG"/>
    <property type="match status" value="1"/>
</dbReference>
<keyword evidence="2 7" id="KW-0812">Transmembrane</keyword>
<dbReference type="EC" id="4.2.2.29" evidence="7"/>
<dbReference type="InterPro" id="IPR003770">
    <property type="entry name" value="MLTG-like"/>
</dbReference>
<feature type="site" description="Important for catalytic activity" evidence="7">
    <location>
        <position position="224"/>
    </location>
</feature>
<evidence type="ECO:0000256" key="7">
    <source>
        <dbReference type="HAMAP-Rule" id="MF_02065"/>
    </source>
</evidence>
<dbReference type="GO" id="GO:0008932">
    <property type="term" value="F:lytic endotransglycosylase activity"/>
    <property type="evidence" value="ECO:0007669"/>
    <property type="project" value="UniProtKB-UniRule"/>
</dbReference>
<evidence type="ECO:0000256" key="1">
    <source>
        <dbReference type="ARBA" id="ARBA00022475"/>
    </source>
</evidence>
<name>A0A418Y2K3_9GAMM</name>
<keyword evidence="5 7" id="KW-0456">Lyase</keyword>
<protein>
    <recommendedName>
        <fullName evidence="7">Endolytic murein transglycosylase</fullName>
        <ecNumber evidence="7">4.2.2.29</ecNumber>
    </recommendedName>
    <alternativeName>
        <fullName evidence="7">Peptidoglycan lytic transglycosylase</fullName>
    </alternativeName>
    <alternativeName>
        <fullName evidence="7">Peptidoglycan polymerization terminase</fullName>
    </alternativeName>
</protein>
<dbReference type="GO" id="GO:0005886">
    <property type="term" value="C:plasma membrane"/>
    <property type="evidence" value="ECO:0007669"/>
    <property type="project" value="UniProtKB-UniRule"/>
</dbReference>
<dbReference type="GO" id="GO:0009252">
    <property type="term" value="P:peptidoglycan biosynthetic process"/>
    <property type="evidence" value="ECO:0007669"/>
    <property type="project" value="UniProtKB-UniRule"/>
</dbReference>
<evidence type="ECO:0000256" key="5">
    <source>
        <dbReference type="ARBA" id="ARBA00023239"/>
    </source>
</evidence>
<dbReference type="GO" id="GO:0071555">
    <property type="term" value="P:cell wall organization"/>
    <property type="evidence" value="ECO:0007669"/>
    <property type="project" value="UniProtKB-KW"/>
</dbReference>
<dbReference type="FunFam" id="3.30.160.60:FF:000242">
    <property type="entry name" value="Endolytic murein transglycosylase"/>
    <property type="match status" value="1"/>
</dbReference>
<evidence type="ECO:0000256" key="6">
    <source>
        <dbReference type="ARBA" id="ARBA00023316"/>
    </source>
</evidence>
<dbReference type="EMBL" id="QYYA01000001">
    <property type="protein sequence ID" value="RJG19759.1"/>
    <property type="molecule type" value="Genomic_DNA"/>
</dbReference>
<dbReference type="Gene3D" id="3.30.1490.480">
    <property type="entry name" value="Endolytic murein transglycosylase"/>
    <property type="match status" value="1"/>
</dbReference>